<evidence type="ECO:0000256" key="1">
    <source>
        <dbReference type="SAM" id="Phobius"/>
    </source>
</evidence>
<keyword evidence="3" id="KW-1185">Reference proteome</keyword>
<feature type="transmembrane region" description="Helical" evidence="1">
    <location>
        <begin position="458"/>
        <end position="482"/>
    </location>
</feature>
<feature type="transmembrane region" description="Helical" evidence="1">
    <location>
        <begin position="428"/>
        <end position="451"/>
    </location>
</feature>
<reference evidence="2 3" key="1">
    <citation type="submission" date="2023-04" db="EMBL/GenBank/DDBJ databases">
        <title>Klugiella caeni sp. nov. isolated from the sludge of biochemical tank.</title>
        <authorList>
            <person name="Geng K."/>
        </authorList>
    </citation>
    <scope>NUCLEOTIDE SEQUENCE [LARGE SCALE GENOMIC DNA]</scope>
    <source>
        <strain evidence="2 3">YN-L-19</strain>
    </source>
</reference>
<feature type="transmembrane region" description="Helical" evidence="1">
    <location>
        <begin position="186"/>
        <end position="204"/>
    </location>
</feature>
<organism evidence="2 3">
    <name type="scientific">Ruicaihuangia caeni</name>
    <dbReference type="NCBI Taxonomy" id="3042517"/>
    <lineage>
        <taxon>Bacteria</taxon>
        <taxon>Bacillati</taxon>
        <taxon>Actinomycetota</taxon>
        <taxon>Actinomycetes</taxon>
        <taxon>Micrococcales</taxon>
        <taxon>Microbacteriaceae</taxon>
        <taxon>Ruicaihuangia</taxon>
    </lineage>
</organism>
<evidence type="ECO:0000313" key="3">
    <source>
        <dbReference type="Proteomes" id="UP001321506"/>
    </source>
</evidence>
<sequence length="533" mass="55643">MSAATGIRHLVPVGMRHDGPRIAPWVVLISALVATSVLAYNLLFTDAASIRNLTVSLSANPAFSLLFGPVEDLSTVDAFTTWRSLALGDFFAGMMAIFIVTRNSRAHEDSNQAELVASGVVGRSARLLAAVAMAAVAAVVLGVVSWVVNMLCGGEPIASLWLSATLTASALVFAGVAAITSQLASTAGAANSIAIVVLGAAYLLRGIADSTPGLEELIWWTPLGWAERIEPVGAQDWRPLVACVGLAVVLVAVAALLQSRRDYGAALIPQRAGRARGGLVASSWGLALRLNRASVIGWLIGFALIGTVLGNVAASIGDEFTKNPVLRQIITASGGASDDLIFAYMATLTHLLAIIASAFGVQVMMRMYSEESTGRTEAVLAGAITRQRHLAGHAAIAFLAPAVALALGTAALTVSARAAGSDVDAGELLVQGLLAVPAVWVIVALAVALVGARPAARLLAWIAVVAMFGLTILGPTFNLWEWVLAISPLWHIPDVSASDADWWQLLCLALVIVLFTAIGFIGYRRRDLRFGKP</sequence>
<feature type="transmembrane region" description="Helical" evidence="1">
    <location>
        <begin position="237"/>
        <end position="257"/>
    </location>
</feature>
<feature type="transmembrane region" description="Helical" evidence="1">
    <location>
        <begin position="160"/>
        <end position="179"/>
    </location>
</feature>
<dbReference type="Proteomes" id="UP001321506">
    <property type="component" value="Unassembled WGS sequence"/>
</dbReference>
<dbReference type="RefSeq" id="WP_281487928.1">
    <property type="nucleotide sequence ID" value="NZ_JASATX010000001.1"/>
</dbReference>
<keyword evidence="1" id="KW-0812">Transmembrane</keyword>
<keyword evidence="1" id="KW-0472">Membrane</keyword>
<feature type="transmembrane region" description="Helical" evidence="1">
    <location>
        <begin position="127"/>
        <end position="148"/>
    </location>
</feature>
<comment type="caution">
    <text evidence="2">The sequence shown here is derived from an EMBL/GenBank/DDBJ whole genome shotgun (WGS) entry which is preliminary data.</text>
</comment>
<dbReference type="AlphaFoldDB" id="A0AAW6T403"/>
<dbReference type="EMBL" id="JASATX010000001">
    <property type="protein sequence ID" value="MDI2098174.1"/>
    <property type="molecule type" value="Genomic_DNA"/>
</dbReference>
<feature type="transmembrane region" description="Helical" evidence="1">
    <location>
        <begin position="295"/>
        <end position="316"/>
    </location>
</feature>
<accession>A0AAW6T403</accession>
<feature type="transmembrane region" description="Helical" evidence="1">
    <location>
        <begin position="341"/>
        <end position="361"/>
    </location>
</feature>
<proteinExistence type="predicted"/>
<feature type="transmembrane region" description="Helical" evidence="1">
    <location>
        <begin position="394"/>
        <end position="416"/>
    </location>
</feature>
<name>A0AAW6T403_9MICO</name>
<feature type="transmembrane region" description="Helical" evidence="1">
    <location>
        <begin position="502"/>
        <end position="523"/>
    </location>
</feature>
<protein>
    <submittedName>
        <fullName evidence="2">Multidrug ABC transporter permease</fullName>
    </submittedName>
</protein>
<gene>
    <name evidence="2" type="ORF">QF206_04235</name>
</gene>
<feature type="transmembrane region" description="Helical" evidence="1">
    <location>
        <begin position="22"/>
        <end position="43"/>
    </location>
</feature>
<keyword evidence="1" id="KW-1133">Transmembrane helix</keyword>
<evidence type="ECO:0000313" key="2">
    <source>
        <dbReference type="EMBL" id="MDI2098174.1"/>
    </source>
</evidence>